<evidence type="ECO:0000259" key="1">
    <source>
        <dbReference type="Pfam" id="PF01425"/>
    </source>
</evidence>
<dbReference type="NCBIfam" id="NF005687">
    <property type="entry name" value="PRK07487.1"/>
    <property type="match status" value="1"/>
</dbReference>
<dbReference type="PROSITE" id="PS00571">
    <property type="entry name" value="AMIDASES"/>
    <property type="match status" value="1"/>
</dbReference>
<comment type="caution">
    <text evidence="2">The sequence shown here is derived from an EMBL/GenBank/DDBJ whole genome shotgun (WGS) entry which is preliminary data.</text>
</comment>
<accession>A0A329KGU3</accession>
<dbReference type="GO" id="GO:0012505">
    <property type="term" value="C:endomembrane system"/>
    <property type="evidence" value="ECO:0007669"/>
    <property type="project" value="TreeGrafter"/>
</dbReference>
<dbReference type="Gene3D" id="3.90.1300.10">
    <property type="entry name" value="Amidase signature (AS) domain"/>
    <property type="match status" value="1"/>
</dbReference>
<dbReference type="PIRSF" id="PIRSF001221">
    <property type="entry name" value="Amidase_fungi"/>
    <property type="match status" value="1"/>
</dbReference>
<dbReference type="GO" id="GO:0004040">
    <property type="term" value="F:amidase activity"/>
    <property type="evidence" value="ECO:0007669"/>
    <property type="project" value="UniProtKB-EC"/>
</dbReference>
<dbReference type="InterPro" id="IPR052739">
    <property type="entry name" value="FAAH2"/>
</dbReference>
<dbReference type="EMBL" id="QMEU01000040">
    <property type="protein sequence ID" value="RAU94295.1"/>
    <property type="molecule type" value="Genomic_DNA"/>
</dbReference>
<sequence>MCKGDDYRVVRAAPATDKGVSPVPLWQLPATELARLVRSREVSAREVAEAALDRLDDVNGAINAVVDYRRGEALAAAAMIDDRLRHGDDVGPLAGVPVTVKINVDQAGYATTDGVTLQRDLIAETNSPVVDNLLKSGAVLIGRTNAPAFCLRWFTSNRLHGETRNPRNVDLTPGGSSGGAAAAVAAGIGAIAHGTDIAGSIRYPAYACGIHGLRPTLGRVPAFNASLPEPTIGAQLGRVSGPLARSVADIRLAFAAMAARDARDPWWVAAPLSGPPPVVKRAAFCLAPDGLRTRPEVAQAVRDAAERLEAAAWEVDELATTPPLAEAADAQTKLAFLDGYDAKLAAAQREGDAGALNVLERLREQAIAFDLTAFSRLLSRRATLLRDWLTLFENYSVLVIPVSAELPFANHLDMQGDAAFARVWAAQLTQLGLPYLGLPALTVSTGLLGSTPVGVQIVAGRYREDLCLAAGEAIEAGGTPVSPIDPMPG</sequence>
<dbReference type="Pfam" id="PF01425">
    <property type="entry name" value="Amidase"/>
    <property type="match status" value="1"/>
</dbReference>
<dbReference type="EC" id="3.5.1.4" evidence="2"/>
<protein>
    <submittedName>
        <fullName evidence="2">Amidase</fullName>
        <ecNumber evidence="2">3.5.1.4</ecNumber>
    </submittedName>
</protein>
<name>A0A329KGU3_9MYCO</name>
<dbReference type="InterPro" id="IPR023631">
    <property type="entry name" value="Amidase_dom"/>
</dbReference>
<organism evidence="2 3">
    <name type="scientific">Mycobacterium colombiense</name>
    <dbReference type="NCBI Taxonomy" id="339268"/>
    <lineage>
        <taxon>Bacteria</taxon>
        <taxon>Bacillati</taxon>
        <taxon>Actinomycetota</taxon>
        <taxon>Actinomycetes</taxon>
        <taxon>Mycobacteriales</taxon>
        <taxon>Mycobacteriaceae</taxon>
        <taxon>Mycobacterium</taxon>
        <taxon>Mycobacterium avium complex (MAC)</taxon>
    </lineage>
</organism>
<dbReference type="SUPFAM" id="SSF75304">
    <property type="entry name" value="Amidase signature (AS) enzymes"/>
    <property type="match status" value="1"/>
</dbReference>
<dbReference type="AlphaFoldDB" id="A0A329KGU3"/>
<proteinExistence type="predicted"/>
<keyword evidence="2" id="KW-0378">Hydrolase</keyword>
<dbReference type="Proteomes" id="UP000250347">
    <property type="component" value="Unassembled WGS sequence"/>
</dbReference>
<evidence type="ECO:0000313" key="3">
    <source>
        <dbReference type="Proteomes" id="UP000250347"/>
    </source>
</evidence>
<dbReference type="InterPro" id="IPR036928">
    <property type="entry name" value="AS_sf"/>
</dbReference>
<dbReference type="PANTHER" id="PTHR43372">
    <property type="entry name" value="FATTY-ACID AMIDE HYDROLASE"/>
    <property type="match status" value="1"/>
</dbReference>
<dbReference type="PANTHER" id="PTHR43372:SF4">
    <property type="entry name" value="FATTY-ACID AMIDE HYDROLASE 2"/>
    <property type="match status" value="1"/>
</dbReference>
<gene>
    <name evidence="2" type="ORF">DQP58_14640</name>
</gene>
<reference evidence="2 3" key="1">
    <citation type="submission" date="2018-06" db="EMBL/GenBank/DDBJ databases">
        <title>NTM in soil in Japan.</title>
        <authorList>
            <person name="Ohya K."/>
        </authorList>
    </citation>
    <scope>NUCLEOTIDE SEQUENCE [LARGE SCALE GENOMIC DNA]</scope>
    <source>
        <strain evidence="2 3">GF76</strain>
    </source>
</reference>
<feature type="domain" description="Amidase" evidence="1">
    <location>
        <begin position="46"/>
        <end position="468"/>
    </location>
</feature>
<dbReference type="InterPro" id="IPR020556">
    <property type="entry name" value="Amidase_CS"/>
</dbReference>
<evidence type="ECO:0000313" key="2">
    <source>
        <dbReference type="EMBL" id="RAU94295.1"/>
    </source>
</evidence>